<gene>
    <name evidence="2" type="ORF">CAUJ_LOCUS4537</name>
</gene>
<dbReference type="InterPro" id="IPR012675">
    <property type="entry name" value="Beta-grasp_dom_sf"/>
</dbReference>
<comment type="caution">
    <text evidence="2">The sequence shown here is derived from an EMBL/GenBank/DDBJ whole genome shotgun (WGS) entry which is preliminary data.</text>
</comment>
<dbReference type="OrthoDB" id="5531344at2759"/>
<keyword evidence="1" id="KW-0547">Nucleotide-binding</keyword>
<dbReference type="Proteomes" id="UP000835052">
    <property type="component" value="Unassembled WGS sequence"/>
</dbReference>
<dbReference type="GO" id="GO:0006777">
    <property type="term" value="P:Mo-molybdopterin cofactor biosynthetic process"/>
    <property type="evidence" value="ECO:0007669"/>
    <property type="project" value="InterPro"/>
</dbReference>
<dbReference type="EMBL" id="CAJGYM010000008">
    <property type="protein sequence ID" value="CAD6188618.1"/>
    <property type="molecule type" value="Genomic_DNA"/>
</dbReference>
<evidence type="ECO:0000313" key="3">
    <source>
        <dbReference type="Proteomes" id="UP000835052"/>
    </source>
</evidence>
<dbReference type="PANTHER" id="PTHR33359">
    <property type="entry name" value="MOLYBDOPTERIN SYNTHASE SULFUR CARRIER SUBUNIT"/>
    <property type="match status" value="1"/>
</dbReference>
<dbReference type="GO" id="GO:0000166">
    <property type="term" value="F:nucleotide binding"/>
    <property type="evidence" value="ECO:0007669"/>
    <property type="project" value="UniProtKB-KW"/>
</dbReference>
<protein>
    <submittedName>
        <fullName evidence="2">Uncharacterized protein</fullName>
    </submittedName>
</protein>
<evidence type="ECO:0000256" key="1">
    <source>
        <dbReference type="ARBA" id="ARBA00022741"/>
    </source>
</evidence>
<accession>A0A8S1H1Q3</accession>
<dbReference type="InterPro" id="IPR016155">
    <property type="entry name" value="Mopterin_synth/thiamin_S_b"/>
</dbReference>
<evidence type="ECO:0000313" key="2">
    <source>
        <dbReference type="EMBL" id="CAD6188618.1"/>
    </source>
</evidence>
<organism evidence="2 3">
    <name type="scientific">Caenorhabditis auriculariae</name>
    <dbReference type="NCBI Taxonomy" id="2777116"/>
    <lineage>
        <taxon>Eukaryota</taxon>
        <taxon>Metazoa</taxon>
        <taxon>Ecdysozoa</taxon>
        <taxon>Nematoda</taxon>
        <taxon>Chromadorea</taxon>
        <taxon>Rhabditida</taxon>
        <taxon>Rhabditina</taxon>
        <taxon>Rhabditomorpha</taxon>
        <taxon>Rhabditoidea</taxon>
        <taxon>Rhabditidae</taxon>
        <taxon>Peloderinae</taxon>
        <taxon>Caenorhabditis</taxon>
    </lineage>
</organism>
<dbReference type="PANTHER" id="PTHR33359:SF1">
    <property type="entry name" value="MOLYBDOPTERIN SYNTHASE SULFUR CARRIER SUBUNIT"/>
    <property type="match status" value="1"/>
</dbReference>
<reference evidence="2" key="1">
    <citation type="submission" date="2020-10" db="EMBL/GenBank/DDBJ databases">
        <authorList>
            <person name="Kikuchi T."/>
        </authorList>
    </citation>
    <scope>NUCLEOTIDE SEQUENCE</scope>
    <source>
        <strain evidence="2">NKZ352</strain>
    </source>
</reference>
<dbReference type="GO" id="GO:1990133">
    <property type="term" value="C:molybdopterin adenylyltransferase complex"/>
    <property type="evidence" value="ECO:0007669"/>
    <property type="project" value="TreeGrafter"/>
</dbReference>
<name>A0A8S1H1Q3_9PELO</name>
<keyword evidence="3" id="KW-1185">Reference proteome</keyword>
<proteinExistence type="predicted"/>
<dbReference type="SUPFAM" id="SSF54285">
    <property type="entry name" value="MoaD/ThiS"/>
    <property type="match status" value="1"/>
</dbReference>
<dbReference type="Gene3D" id="3.10.20.30">
    <property type="match status" value="1"/>
</dbReference>
<dbReference type="AlphaFoldDB" id="A0A8S1H1Q3"/>
<sequence>MENNVKVNVLFFGKARELAECDCKKTSLPKNVKYEKLKELIFQEVVPELQSIEKACILAVDQRYVDQKRGFDPDEFQ</sequence>
<dbReference type="InterPro" id="IPR044672">
    <property type="entry name" value="MOCS2A"/>
</dbReference>